<keyword evidence="3" id="KW-1185">Reference proteome</keyword>
<reference evidence="2 3" key="1">
    <citation type="submission" date="2013-03" db="EMBL/GenBank/DDBJ databases">
        <authorList>
            <person name="Warren W."/>
            <person name="Wilson R.K."/>
        </authorList>
    </citation>
    <scope>NUCLEOTIDE SEQUENCE</scope>
</reference>
<keyword evidence="1" id="KW-0732">Signal</keyword>
<evidence type="ECO:0000256" key="1">
    <source>
        <dbReference type="SAM" id="SignalP"/>
    </source>
</evidence>
<accession>A0A7N9D579</accession>
<name>A0A7N9D579_MACFA</name>
<dbReference type="AlphaFoldDB" id="A0A7N9D579"/>
<organism evidence="2 3">
    <name type="scientific">Macaca fascicularis</name>
    <name type="common">Crab-eating macaque</name>
    <name type="synonym">Cynomolgus monkey</name>
    <dbReference type="NCBI Taxonomy" id="9541"/>
    <lineage>
        <taxon>Eukaryota</taxon>
        <taxon>Metazoa</taxon>
        <taxon>Chordata</taxon>
        <taxon>Craniata</taxon>
        <taxon>Vertebrata</taxon>
        <taxon>Euteleostomi</taxon>
        <taxon>Mammalia</taxon>
        <taxon>Eutheria</taxon>
        <taxon>Euarchontoglires</taxon>
        <taxon>Primates</taxon>
        <taxon>Haplorrhini</taxon>
        <taxon>Catarrhini</taxon>
        <taxon>Cercopithecidae</taxon>
        <taxon>Cercopithecinae</taxon>
        <taxon>Macaca</taxon>
    </lineage>
</organism>
<dbReference type="Proteomes" id="UP000233100">
    <property type="component" value="Chromosome 8"/>
</dbReference>
<reference evidence="2" key="2">
    <citation type="submission" date="2025-08" db="UniProtKB">
        <authorList>
            <consortium name="Ensembl"/>
        </authorList>
    </citation>
    <scope>IDENTIFICATION</scope>
</reference>
<feature type="chain" id="PRO_5030959357" evidence="1">
    <location>
        <begin position="49"/>
        <end position="130"/>
    </location>
</feature>
<evidence type="ECO:0000313" key="2">
    <source>
        <dbReference type="Ensembl" id="ENSMFAP00000061160.1"/>
    </source>
</evidence>
<evidence type="ECO:0000313" key="3">
    <source>
        <dbReference type="Proteomes" id="UP000233100"/>
    </source>
</evidence>
<reference evidence="2" key="3">
    <citation type="submission" date="2025-09" db="UniProtKB">
        <authorList>
            <consortium name="Ensembl"/>
        </authorList>
    </citation>
    <scope>IDENTIFICATION</scope>
</reference>
<dbReference type="Ensembl" id="ENSMFAT00000099514.1">
    <property type="protein sequence ID" value="ENSMFAP00000061160.1"/>
    <property type="gene ID" value="ENSMFAG00000049652.1"/>
</dbReference>
<dbReference type="GeneTree" id="ENSGT00860000134306"/>
<sequence length="130" mass="14046">MPSSPCILKWSSLCICLCLNFSSSSSSSSFSSSFFLLLLLLLPSSSSSFSSSSSSSFFFFLLLSSPPSPSSSSSSSSFFFLFEMEFHSYSGLGRARWLMPVISALWEAEAGGSQGQEIETILVNTVKPRV</sequence>
<feature type="signal peptide" evidence="1">
    <location>
        <begin position="1"/>
        <end position="48"/>
    </location>
</feature>
<proteinExistence type="predicted"/>
<protein>
    <submittedName>
        <fullName evidence="2">Uncharacterized protein</fullName>
    </submittedName>
</protein>